<keyword evidence="2" id="KW-1185">Reference proteome</keyword>
<sequence length="269" mass="30360">MGEILSEIAKESSGVLTEVYKDGISQSIKPIGTMLSYLPRTVRLGLSKWEKWIINGEESLRLTGEALKDKVDKIPEEKLCEPEPYVAVPAIQQISYCNDSKELRDLYANLLASSMNIDKRWSVHPSFVDLIKQLSPDEAKLLKIFPTDISALAPLVDCRVVIDGLGGGITVARNITAEFLYSVCDNPENMSFYLENLNRLKVIEISTRTHIKDDFVYKDIENSTRINECKKRVTLTDGQKFSIEKKCFYMTEFGLQFIKCCIGIDGNNS</sequence>
<comment type="caution">
    <text evidence="1">The sequence shown here is derived from an EMBL/GenBank/DDBJ whole genome shotgun (WGS) entry which is preliminary data.</text>
</comment>
<dbReference type="AlphaFoldDB" id="A0A2G3E9E8"/>
<dbReference type="Gene3D" id="3.30.110.190">
    <property type="match status" value="1"/>
</dbReference>
<accession>A0A2G3E9E8</accession>
<dbReference type="Pfam" id="PF14337">
    <property type="entry name" value="Abi_alpha"/>
    <property type="match status" value="1"/>
</dbReference>
<gene>
    <name evidence="1" type="ORF">CSX00_08445</name>
</gene>
<evidence type="ECO:0000313" key="2">
    <source>
        <dbReference type="Proteomes" id="UP000224317"/>
    </source>
</evidence>
<reference evidence="1" key="1">
    <citation type="submission" date="2017-10" db="EMBL/GenBank/DDBJ databases">
        <title>Resolving the taxonomy of Roseburia spp., Eubacterium rectale and Agathobacter spp. through phylogenomic analysis.</title>
        <authorList>
            <person name="Sheridan P.O."/>
            <person name="Walker A.W."/>
            <person name="Duncan S.H."/>
            <person name="Scott K.P."/>
            <person name="Toole P.W.O."/>
            <person name="Luis P."/>
            <person name="Flint H.J."/>
        </authorList>
    </citation>
    <scope>NUCLEOTIDE SEQUENCE [LARGE SCALE GENOMIC DNA]</scope>
    <source>
        <strain evidence="1">JK10</strain>
    </source>
</reference>
<dbReference type="Proteomes" id="UP000224317">
    <property type="component" value="Unassembled WGS sequence"/>
</dbReference>
<dbReference type="RefSeq" id="WP_099413405.1">
    <property type="nucleotide sequence ID" value="NZ_PDYH01000033.1"/>
</dbReference>
<dbReference type="InterPro" id="IPR025506">
    <property type="entry name" value="Abi_alpha"/>
</dbReference>
<organism evidence="1 2">
    <name type="scientific">Pseudobutyrivibrio ruminis</name>
    <dbReference type="NCBI Taxonomy" id="46206"/>
    <lineage>
        <taxon>Bacteria</taxon>
        <taxon>Bacillati</taxon>
        <taxon>Bacillota</taxon>
        <taxon>Clostridia</taxon>
        <taxon>Lachnospirales</taxon>
        <taxon>Lachnospiraceae</taxon>
        <taxon>Pseudobutyrivibrio</taxon>
    </lineage>
</organism>
<proteinExistence type="predicted"/>
<evidence type="ECO:0008006" key="3">
    <source>
        <dbReference type="Google" id="ProtNLM"/>
    </source>
</evidence>
<dbReference type="EMBL" id="PDYH01000033">
    <property type="protein sequence ID" value="PHU39929.1"/>
    <property type="molecule type" value="Genomic_DNA"/>
</dbReference>
<name>A0A2G3E9E8_9FIRM</name>
<evidence type="ECO:0000313" key="1">
    <source>
        <dbReference type="EMBL" id="PHU39929.1"/>
    </source>
</evidence>
<protein>
    <recommendedName>
        <fullName evidence="3">DUF4393 domain-containing protein</fullName>
    </recommendedName>
</protein>